<feature type="compositionally biased region" description="Basic and acidic residues" evidence="1">
    <location>
        <begin position="1050"/>
        <end position="1061"/>
    </location>
</feature>
<evidence type="ECO:0000256" key="1">
    <source>
        <dbReference type="SAM" id="MobiDB-lite"/>
    </source>
</evidence>
<feature type="compositionally biased region" description="Basic and acidic residues" evidence="1">
    <location>
        <begin position="927"/>
        <end position="937"/>
    </location>
</feature>
<organism evidence="2 3">
    <name type="scientific">Ramazzottius varieornatus</name>
    <name type="common">Water bear</name>
    <name type="synonym">Tardigrade</name>
    <dbReference type="NCBI Taxonomy" id="947166"/>
    <lineage>
        <taxon>Eukaryota</taxon>
        <taxon>Metazoa</taxon>
        <taxon>Ecdysozoa</taxon>
        <taxon>Tardigrada</taxon>
        <taxon>Eutardigrada</taxon>
        <taxon>Parachela</taxon>
        <taxon>Hypsibioidea</taxon>
        <taxon>Ramazzottiidae</taxon>
        <taxon>Ramazzottius</taxon>
    </lineage>
</organism>
<feature type="compositionally biased region" description="Basic and acidic residues" evidence="1">
    <location>
        <begin position="944"/>
        <end position="954"/>
    </location>
</feature>
<keyword evidence="3" id="KW-1185">Reference proteome</keyword>
<proteinExistence type="predicted"/>
<dbReference type="PANTHER" id="PTHR21054:SF2">
    <property type="entry name" value="MIP04191P"/>
    <property type="match status" value="1"/>
</dbReference>
<feature type="compositionally biased region" description="Polar residues" evidence="1">
    <location>
        <begin position="1017"/>
        <end position="1049"/>
    </location>
</feature>
<dbReference type="InterPro" id="IPR053002">
    <property type="entry name" value="Metalloproteinase_M10B"/>
</dbReference>
<dbReference type="Pfam" id="PF12044">
    <property type="entry name" value="Metallopep"/>
    <property type="match status" value="1"/>
</dbReference>
<accession>A0A1D1W3C4</accession>
<feature type="compositionally biased region" description="Basic and acidic residues" evidence="1">
    <location>
        <begin position="668"/>
        <end position="687"/>
    </location>
</feature>
<comment type="caution">
    <text evidence="2">The sequence shown here is derived from an EMBL/GenBank/DDBJ whole genome shotgun (WGS) entry which is preliminary data.</text>
</comment>
<feature type="compositionally biased region" description="Polar residues" evidence="1">
    <location>
        <begin position="690"/>
        <end position="706"/>
    </location>
</feature>
<feature type="region of interest" description="Disordered" evidence="1">
    <location>
        <begin position="487"/>
        <end position="508"/>
    </location>
</feature>
<feature type="region of interest" description="Disordered" evidence="1">
    <location>
        <begin position="540"/>
        <end position="593"/>
    </location>
</feature>
<evidence type="ECO:0000313" key="2">
    <source>
        <dbReference type="EMBL" id="GAV07951.1"/>
    </source>
</evidence>
<feature type="compositionally biased region" description="Polar residues" evidence="1">
    <location>
        <begin position="540"/>
        <end position="554"/>
    </location>
</feature>
<dbReference type="InterPro" id="IPR021917">
    <property type="entry name" value="Unchr_Zn-peptidase-like"/>
</dbReference>
<feature type="compositionally biased region" description="Polar residues" evidence="1">
    <location>
        <begin position="963"/>
        <end position="977"/>
    </location>
</feature>
<dbReference type="OrthoDB" id="74460at2759"/>
<sequence>MGKCTMREAGLITTNFRNDEDTITYPFPLVRGYVTLPDGQICHEVFVQVQKISVDCMNQLEGEDDAVVPAFEAAWPVAKRSFRGVVRLQLGRNQVVLSAFLPHCDTFVQLELFLTYVPVQHPSRFVLPIYIVCADGDGSFQAEADEVSSLESAARRIATGAALLQSATADSLVLEGFARKTFHLALDEARLPRCEVFRTRLKTQDLYEMRDEALWQFLRSELNKGFSQYVDGCKFLAFVSATRFCHPEDEEPPLLYEDLLKYTKGHVALGGSNLALYGTGCLYTWPETLEELPQRLFDARIVNRRAFLDDSAYRGQRWACFSTSLGAAWHELGHTFDLGHAKLGIMARGFEDIFELFTAVEPPLEHPSQPVCASVGVVHTPRAKPSATSAPIAYTENFVLQEAELPAQDHRIIRSAPAKPNRLSSNSVRVTFAPYLDIRRAPSSHSCTEMDTVVVEPQDVVEQRKESRSLASKVSGKLFGSKKTKMGHVTVDGVPNPSQSAKSSRGFPDDISSISSSCAVSLCEPDSSAVAGDNSSVCTFSTRPSSITSATKPSRSWPKRFSLGGDEQQSFSTSTHQAPSVAHSQASADKSGKSVVIKSYSMERYVVGTAPIHVTERTAVTSLQTETAAAPVSNSPQSATVLPTFADNFEKKVKMPWARLFSKKKDKKGKEGRLMPNVERAESEERQLPTIPSDQEIDQATPSSASDMGGGTAQISVDIQTVTTETRPQPLKKDARSSESSNDPCSPDSLADSMEDSLDNYPFSFVHKEAPVRYIATSVTQDMLGEIEYIQTEDSVPSPVVDEGEGHSSGVSSATPEPVYLDELRLRISQRLQQVRQLQMANDPMEKPKPYLRARNVKEEKTTKPKVGRTEKPAAAERVTSRITTQQTATTDPSQQAAPIYASTKPRASSLSRKDQPQPAGEQATVARHEVSTEKPETSFVGKEVGKDAKEKATARGRRGSQPVETSSTALHTTATRAKSAPKPSIKKPIVSTTPTTMDSKLRFPLRTQPAKKSTEANDGNAQQKKTQLSRASSRTTLNHIPSQSTLSSRSKETKATDKKPGRPNVHKPAKKTLVLTNTPMSRQTVNRRSSRKKKAAKNPASKASQRMDFTHMPVSQNQSNLRHCRSASRDSISGSLGDFMMSESEEREKEDVEVEGGNDEESIGEEGVRVGTASLQRKQHFSSLINTPSGISVIEEDVPHRLPLPLLPPLLQTNVGRKESASSGGPKWTKECASILNHHKWFNADSSTLESEALEQPPRLAGRLLWSESGFRVVELRNPCGEVLHHWSFTEEQTCKSFKLPIQTLSARTSENPIASKYTVVAVDANGNLLNRTVRGELLC</sequence>
<evidence type="ECO:0000313" key="3">
    <source>
        <dbReference type="Proteomes" id="UP000186922"/>
    </source>
</evidence>
<dbReference type="PANTHER" id="PTHR21054">
    <property type="entry name" value="ZINC METALLOPROTEINASE-RELATED"/>
    <property type="match status" value="1"/>
</dbReference>
<feature type="compositionally biased region" description="Polar residues" evidence="1">
    <location>
        <begin position="1075"/>
        <end position="1085"/>
    </location>
</feature>
<protein>
    <submittedName>
        <fullName evidence="2">Uncharacterized protein</fullName>
    </submittedName>
</protein>
<feature type="compositionally biased region" description="Low complexity" evidence="1">
    <location>
        <begin position="884"/>
        <end position="898"/>
    </location>
</feature>
<feature type="region of interest" description="Disordered" evidence="1">
    <location>
        <begin position="664"/>
        <end position="754"/>
    </location>
</feature>
<name>A0A1D1W3C4_RAMVA</name>
<dbReference type="EMBL" id="BDGG01000016">
    <property type="protein sequence ID" value="GAV07951.1"/>
    <property type="molecule type" value="Genomic_DNA"/>
</dbReference>
<dbReference type="Proteomes" id="UP000186922">
    <property type="component" value="Unassembled WGS sequence"/>
</dbReference>
<feature type="compositionally biased region" description="Acidic residues" evidence="1">
    <location>
        <begin position="1152"/>
        <end position="1163"/>
    </location>
</feature>
<feature type="region of interest" description="Disordered" evidence="1">
    <location>
        <begin position="846"/>
        <end position="1163"/>
    </location>
</feature>
<reference evidence="2 3" key="1">
    <citation type="journal article" date="2016" name="Nat. Commun.">
        <title>Extremotolerant tardigrade genome and improved radiotolerance of human cultured cells by tardigrade-unique protein.</title>
        <authorList>
            <person name="Hashimoto T."/>
            <person name="Horikawa D.D."/>
            <person name="Saito Y."/>
            <person name="Kuwahara H."/>
            <person name="Kozuka-Hata H."/>
            <person name="Shin-I T."/>
            <person name="Minakuchi Y."/>
            <person name="Ohishi K."/>
            <person name="Motoyama A."/>
            <person name="Aizu T."/>
            <person name="Enomoto A."/>
            <person name="Kondo K."/>
            <person name="Tanaka S."/>
            <person name="Hara Y."/>
            <person name="Koshikawa S."/>
            <person name="Sagara H."/>
            <person name="Miura T."/>
            <person name="Yokobori S."/>
            <person name="Miyagawa K."/>
            <person name="Suzuki Y."/>
            <person name="Kubo T."/>
            <person name="Oyama M."/>
            <person name="Kohara Y."/>
            <person name="Fujiyama A."/>
            <person name="Arakawa K."/>
            <person name="Katayama T."/>
            <person name="Toyoda A."/>
            <person name="Kunieda T."/>
        </authorList>
    </citation>
    <scope>NUCLEOTIDE SEQUENCE [LARGE SCALE GENOMIC DNA]</scope>
    <source>
        <strain evidence="2 3">YOKOZUNA-1</strain>
    </source>
</reference>
<feature type="compositionally biased region" description="Basic and acidic residues" evidence="1">
    <location>
        <begin position="856"/>
        <end position="875"/>
    </location>
</feature>
<feature type="compositionally biased region" description="Polar residues" evidence="1">
    <location>
        <begin position="713"/>
        <end position="727"/>
    </location>
</feature>
<gene>
    <name evidence="2" type="primary">RvY_17724-1</name>
    <name evidence="2" type="synonym">RvY_17724.1</name>
    <name evidence="2" type="ORF">RvY_17724</name>
</gene>
<feature type="compositionally biased region" description="Low complexity" evidence="1">
    <location>
        <begin position="978"/>
        <end position="990"/>
    </location>
</feature>
<feature type="compositionally biased region" description="Polar residues" evidence="1">
    <location>
        <begin position="567"/>
        <end position="588"/>
    </location>
</feature>